<evidence type="ECO:0000313" key="3">
    <source>
        <dbReference type="Proteomes" id="UP000322214"/>
    </source>
</evidence>
<accession>A0A5B9PD71</accession>
<keyword evidence="1" id="KW-0472">Membrane</keyword>
<dbReference type="KEGG" id="mff:MFFC18_29320"/>
<feature type="transmembrane region" description="Helical" evidence="1">
    <location>
        <begin position="36"/>
        <end position="54"/>
    </location>
</feature>
<evidence type="ECO:0000256" key="1">
    <source>
        <dbReference type="SAM" id="Phobius"/>
    </source>
</evidence>
<dbReference type="RefSeq" id="WP_075086032.1">
    <property type="nucleotide sequence ID" value="NZ_CP042912.1"/>
</dbReference>
<dbReference type="Proteomes" id="UP000322214">
    <property type="component" value="Chromosome"/>
</dbReference>
<reference evidence="2 3" key="1">
    <citation type="submission" date="2019-08" db="EMBL/GenBank/DDBJ databases">
        <title>Deep-cultivation of Planctomycetes and their phenomic and genomic characterization uncovers novel biology.</title>
        <authorList>
            <person name="Wiegand S."/>
            <person name="Jogler M."/>
            <person name="Boedeker C."/>
            <person name="Pinto D."/>
            <person name="Vollmers J."/>
            <person name="Rivas-Marin E."/>
            <person name="Kohn T."/>
            <person name="Peeters S.H."/>
            <person name="Heuer A."/>
            <person name="Rast P."/>
            <person name="Oberbeckmann S."/>
            <person name="Bunk B."/>
            <person name="Jeske O."/>
            <person name="Meyerdierks A."/>
            <person name="Storesund J.E."/>
            <person name="Kallscheuer N."/>
            <person name="Luecker S."/>
            <person name="Lage O.M."/>
            <person name="Pohl T."/>
            <person name="Merkel B.J."/>
            <person name="Hornburger P."/>
            <person name="Mueller R.-W."/>
            <person name="Bruemmer F."/>
            <person name="Labrenz M."/>
            <person name="Spormann A.M."/>
            <person name="Op den Camp H."/>
            <person name="Overmann J."/>
            <person name="Amann R."/>
            <person name="Jetten M.S.M."/>
            <person name="Mascher T."/>
            <person name="Medema M.H."/>
            <person name="Devos D.P."/>
            <person name="Kaster A.-K."/>
            <person name="Ovreas L."/>
            <person name="Rohde M."/>
            <person name="Galperin M.Y."/>
            <person name="Jogler C."/>
        </authorList>
    </citation>
    <scope>NUCLEOTIDE SEQUENCE [LARGE SCALE GENOMIC DNA]</scope>
    <source>
        <strain evidence="2 3">FC18</strain>
    </source>
</reference>
<keyword evidence="1" id="KW-0812">Transmembrane</keyword>
<dbReference type="AlphaFoldDB" id="A0A5B9PD71"/>
<organism evidence="2 3">
    <name type="scientific">Mariniblastus fucicola</name>
    <dbReference type="NCBI Taxonomy" id="980251"/>
    <lineage>
        <taxon>Bacteria</taxon>
        <taxon>Pseudomonadati</taxon>
        <taxon>Planctomycetota</taxon>
        <taxon>Planctomycetia</taxon>
        <taxon>Pirellulales</taxon>
        <taxon>Pirellulaceae</taxon>
        <taxon>Mariniblastus</taxon>
    </lineage>
</organism>
<protein>
    <submittedName>
        <fullName evidence="2">Uncharacterized protein</fullName>
    </submittedName>
</protein>
<evidence type="ECO:0000313" key="2">
    <source>
        <dbReference type="EMBL" id="QEG23040.1"/>
    </source>
</evidence>
<keyword evidence="3" id="KW-1185">Reference proteome</keyword>
<dbReference type="EMBL" id="CP042912">
    <property type="protein sequence ID" value="QEG23040.1"/>
    <property type="molecule type" value="Genomic_DNA"/>
</dbReference>
<name>A0A5B9PD71_9BACT</name>
<proteinExistence type="predicted"/>
<gene>
    <name evidence="2" type="ORF">MFFC18_29320</name>
</gene>
<keyword evidence="1" id="KW-1133">Transmembrane helix</keyword>
<sequence length="85" mass="9151">MDTEQLELCSCFDCGCVQKSVQVSNANRSSTRAKKIVAMYVVMVAVSTTAIFFLEHASLLNAFRTALVAAVGKTIAANWVSGLFD</sequence>